<protein>
    <recommendedName>
        <fullName evidence="4">Lipoprotein</fullName>
    </recommendedName>
</protein>
<dbReference type="PROSITE" id="PS51257">
    <property type="entry name" value="PROKAR_LIPOPROTEIN"/>
    <property type="match status" value="1"/>
</dbReference>
<dbReference type="AlphaFoldDB" id="A0A1S7TLN7"/>
<gene>
    <name evidence="2" type="ORF">AGR7A_Cc200023</name>
</gene>
<evidence type="ECO:0000256" key="1">
    <source>
        <dbReference type="SAM" id="SignalP"/>
    </source>
</evidence>
<sequence>MRVTFVGKALIAFSLIGLVGCQGAAPSAEQAARREKIEQANLRNAQAFCTMIDEANRLTIARRQMPPENDDCAYFRRNGTLVGYSPAVRNQYTGFFDNLRDVAAYGRAQKAALPVSVKNDPDASDIYRKLLIRGFDEEIAGEVSRSRAFLEAAIAFRHARQSQGIK</sequence>
<comment type="caution">
    <text evidence="2">The sequence shown here is derived from an EMBL/GenBank/DDBJ whole genome shotgun (WGS) entry which is preliminary data.</text>
</comment>
<keyword evidence="1" id="KW-0732">Signal</keyword>
<evidence type="ECO:0000313" key="2">
    <source>
        <dbReference type="EMBL" id="CVI55187.1"/>
    </source>
</evidence>
<proteinExistence type="predicted"/>
<keyword evidence="3" id="KW-1185">Reference proteome</keyword>
<accession>A0A1S7TLN7</accession>
<organism evidence="2 3">
    <name type="scientific">Agrobacterium deltaense NCPPB 1641</name>
    <dbReference type="NCBI Taxonomy" id="1183425"/>
    <lineage>
        <taxon>Bacteria</taxon>
        <taxon>Pseudomonadati</taxon>
        <taxon>Pseudomonadota</taxon>
        <taxon>Alphaproteobacteria</taxon>
        <taxon>Hyphomicrobiales</taxon>
        <taxon>Rhizobiaceae</taxon>
        <taxon>Rhizobium/Agrobacterium group</taxon>
        <taxon>Agrobacterium</taxon>
    </lineage>
</organism>
<feature type="chain" id="PRO_5012142321" description="Lipoprotein" evidence="1">
    <location>
        <begin position="25"/>
        <end position="166"/>
    </location>
</feature>
<evidence type="ECO:0008006" key="4">
    <source>
        <dbReference type="Google" id="ProtNLM"/>
    </source>
</evidence>
<name>A0A1S7TLN7_9HYPH</name>
<dbReference type="Proteomes" id="UP000192140">
    <property type="component" value="Unassembled WGS sequence"/>
</dbReference>
<dbReference type="EMBL" id="FCNP01000013">
    <property type="protein sequence ID" value="CVI55187.1"/>
    <property type="molecule type" value="Genomic_DNA"/>
</dbReference>
<evidence type="ECO:0000313" key="3">
    <source>
        <dbReference type="Proteomes" id="UP000192140"/>
    </source>
</evidence>
<feature type="signal peptide" evidence="1">
    <location>
        <begin position="1"/>
        <end position="24"/>
    </location>
</feature>
<reference evidence="2" key="1">
    <citation type="submission" date="2016-01" db="EMBL/GenBank/DDBJ databases">
        <authorList>
            <person name="Regsiter A."/>
            <person name="william w."/>
        </authorList>
    </citation>
    <scope>NUCLEOTIDE SEQUENCE</scope>
    <source>
        <strain evidence="2">NCPPB 1641</strain>
    </source>
</reference>